<keyword evidence="21" id="KW-1185">Reference proteome</keyword>
<feature type="transmembrane region" description="Helical" evidence="19">
    <location>
        <begin position="30"/>
        <end position="51"/>
    </location>
</feature>
<dbReference type="AlphaFoldDB" id="A0A1E4T9S8"/>
<keyword evidence="14 19" id="KW-0472">Membrane</keyword>
<proteinExistence type="inferred from homology"/>
<evidence type="ECO:0000256" key="9">
    <source>
        <dbReference type="ARBA" id="ARBA00022692"/>
    </source>
</evidence>
<evidence type="ECO:0000256" key="7">
    <source>
        <dbReference type="ARBA" id="ARBA00022676"/>
    </source>
</evidence>
<dbReference type="InterPro" id="IPR033895">
    <property type="entry name" value="GPT"/>
</dbReference>
<evidence type="ECO:0000256" key="6">
    <source>
        <dbReference type="ARBA" id="ARBA00017659"/>
    </source>
</evidence>
<dbReference type="GO" id="GO:0003975">
    <property type="term" value="F:UDP-N-acetylglucosamine-dolichyl-phosphate N-acetylglucosaminephosphotransferase activity"/>
    <property type="evidence" value="ECO:0007669"/>
    <property type="project" value="UniProtKB-EC"/>
</dbReference>
<comment type="catalytic activity">
    <reaction evidence="18">
        <text>a di-trans,poly-cis-dolichyl phosphate + UDP-N-acetyl-alpha-D-glucosamine = an N-acetyl-alpha-D-glucosaminyl-diphospho-di-trans,poly-cis-dolichol + UMP</text>
        <dbReference type="Rhea" id="RHEA:13289"/>
        <dbReference type="Rhea" id="RHEA-COMP:19498"/>
        <dbReference type="Rhea" id="RHEA-COMP:19507"/>
        <dbReference type="ChEBI" id="CHEBI:57683"/>
        <dbReference type="ChEBI" id="CHEBI:57705"/>
        <dbReference type="ChEBI" id="CHEBI:57865"/>
        <dbReference type="ChEBI" id="CHEBI:58427"/>
        <dbReference type="EC" id="2.7.8.15"/>
    </reaction>
    <physiologicalReaction direction="left-to-right" evidence="18">
        <dbReference type="Rhea" id="RHEA:13290"/>
    </physiologicalReaction>
</comment>
<dbReference type="PANTHER" id="PTHR10571">
    <property type="entry name" value="UDP-N-ACETYLGLUCOSAMINE--DOLICHYL-PHOSPHATE N-ACETYLGLUCOSAMINEPHOSPHOTRANSFERASE"/>
    <property type="match status" value="1"/>
</dbReference>
<evidence type="ECO:0000256" key="4">
    <source>
        <dbReference type="ARBA" id="ARBA00009317"/>
    </source>
</evidence>
<evidence type="ECO:0000256" key="1">
    <source>
        <dbReference type="ARBA" id="ARBA00001946"/>
    </source>
</evidence>
<dbReference type="PANTHER" id="PTHR10571:SF0">
    <property type="entry name" value="UDP-N-ACETYLGLUCOSAMINE--DOLICHYL-PHOSPHATE N-ACETYLGLUCOSAMINEPHOSPHOTRANSFERASE"/>
    <property type="match status" value="1"/>
</dbReference>
<evidence type="ECO:0000256" key="12">
    <source>
        <dbReference type="ARBA" id="ARBA00022842"/>
    </source>
</evidence>
<organism evidence="20 21">
    <name type="scientific">Tortispora caseinolytica NRRL Y-17796</name>
    <dbReference type="NCBI Taxonomy" id="767744"/>
    <lineage>
        <taxon>Eukaryota</taxon>
        <taxon>Fungi</taxon>
        <taxon>Dikarya</taxon>
        <taxon>Ascomycota</taxon>
        <taxon>Saccharomycotina</taxon>
        <taxon>Trigonopsidomycetes</taxon>
        <taxon>Trigonopsidales</taxon>
        <taxon>Trigonopsidaceae</taxon>
        <taxon>Tortispora</taxon>
    </lineage>
</organism>
<evidence type="ECO:0000313" key="21">
    <source>
        <dbReference type="Proteomes" id="UP000095023"/>
    </source>
</evidence>
<evidence type="ECO:0000256" key="3">
    <source>
        <dbReference type="ARBA" id="ARBA00004922"/>
    </source>
</evidence>
<dbReference type="GO" id="GO:0043541">
    <property type="term" value="C:UDP-N-acetylglucosamine transferase complex"/>
    <property type="evidence" value="ECO:0007669"/>
    <property type="project" value="EnsemblFungi"/>
</dbReference>
<feature type="transmembrane region" description="Helical" evidence="19">
    <location>
        <begin position="194"/>
        <end position="215"/>
    </location>
</feature>
<keyword evidence="10" id="KW-0479">Metal-binding</keyword>
<keyword evidence="8" id="KW-0808">Transferase</keyword>
<keyword evidence="7" id="KW-0328">Glycosyltransferase</keyword>
<evidence type="ECO:0000256" key="15">
    <source>
        <dbReference type="ARBA" id="ARBA00029567"/>
    </source>
</evidence>
<keyword evidence="12" id="KW-0460">Magnesium</keyword>
<comment type="subcellular location">
    <subcellularLocation>
        <location evidence="2">Endoplasmic reticulum membrane</location>
        <topology evidence="2">Multi-pass membrane protein</topology>
    </subcellularLocation>
</comment>
<feature type="transmembrane region" description="Helical" evidence="19">
    <location>
        <begin position="283"/>
        <end position="301"/>
    </location>
</feature>
<dbReference type="InterPro" id="IPR000715">
    <property type="entry name" value="Glycosyl_transferase_4"/>
</dbReference>
<evidence type="ECO:0000256" key="16">
    <source>
        <dbReference type="ARBA" id="ARBA00033238"/>
    </source>
</evidence>
<evidence type="ECO:0000256" key="8">
    <source>
        <dbReference type="ARBA" id="ARBA00022679"/>
    </source>
</evidence>
<dbReference type="GO" id="GO:0006488">
    <property type="term" value="P:dolichol-linked oligosaccharide biosynthetic process"/>
    <property type="evidence" value="ECO:0007669"/>
    <property type="project" value="EnsemblFungi"/>
</dbReference>
<dbReference type="EMBL" id="KV453843">
    <property type="protein sequence ID" value="ODV88535.1"/>
    <property type="molecule type" value="Genomic_DNA"/>
</dbReference>
<dbReference type="GO" id="GO:0046872">
    <property type="term" value="F:metal ion binding"/>
    <property type="evidence" value="ECO:0007669"/>
    <property type="project" value="UniProtKB-KW"/>
</dbReference>
<comment type="function">
    <text evidence="17">UDP-N-acetylglucosamine--dolichyl-phosphate N-acetylglucosaminephosphotransferase that operates in the biosynthetic pathway of dolichol-linked oligosaccharides, the glycan precursors employed in protein asparagine (N)-glycosylation. The assembly of dolichol-linked oligosaccharides begins on the cytosolic side of the endoplasmic reticulum membrane and finishes in its lumen. The sequential addition of sugars to dolichol pyrophosphate produces dolichol-linked oligosaccharides containing fourteen sugars, including two GlcNAcs, nine mannoses and three glucoses. Once assembled, the oligosaccharide is transferred from the lipid to nascent proteins by oligosaccharyltransferases. Catalyzes the initial step of dolichol-linked oligosaccharide biosynthesis, transfering GlcNAc-1-P from cytosolic UDP-GlcNAc onto the carrier lipid dolichyl phosphate (P-dolichol), yielding GlcNAc-P-P-dolichol embedded in the cytoplasmic leaflet of the endoplasmic reticulum membrane.</text>
</comment>
<evidence type="ECO:0000313" key="20">
    <source>
        <dbReference type="EMBL" id="ODV88535.1"/>
    </source>
</evidence>
<keyword evidence="9 19" id="KW-0812">Transmembrane</keyword>
<keyword evidence="11" id="KW-0256">Endoplasmic reticulum</keyword>
<name>A0A1E4T9S8_9ASCO</name>
<sequence>MISVIASLSLCALAVYHGNAILACIAYSIAAYFVTLMLIPYWAPSFMGIGLSGSDLNKADRPVIPETMGAVCGIVYLFVLYLFTPSMFYQYIVTETSGGGNRDAGIELIGQSMSSFPHSKLAGYLSGILSLQSMLILGVADDLFDIRWRHKILLPAVAAVPLLIVYYVDFGVTFVMIPPKLQPLVGVSLIDLGIFYYVYMASVTIFCPNAINIFAGVNGLEVGQSVIIGICTIINDLSYISRPDHPAQFSHLMSFYLVLPFLGVSLALLKLNWFPAKVFVGDTYCYMAGMVFAVAGILGHFSKTMLLFFGPQVFNFIYSAPQLFSLIHCPRHRLPRLNEKTGRLEPSRANLKEHPPGTLGMLILHVFEKLHLVKLWRDDKGNVVETSNLTFITLVLVWFGPLREDILCTVLMVVQGAFGLTALGMRHYIAAIAFGSDNL</sequence>
<gene>
    <name evidence="20" type="ORF">CANCADRAFT_57707</name>
</gene>
<evidence type="ECO:0000256" key="2">
    <source>
        <dbReference type="ARBA" id="ARBA00004477"/>
    </source>
</evidence>
<evidence type="ECO:0000256" key="18">
    <source>
        <dbReference type="ARBA" id="ARBA00045078"/>
    </source>
</evidence>
<dbReference type="UniPathway" id="UPA00378"/>
<feature type="transmembrane region" description="Helical" evidence="19">
    <location>
        <begin position="152"/>
        <end position="174"/>
    </location>
</feature>
<reference evidence="21" key="1">
    <citation type="submission" date="2016-02" db="EMBL/GenBank/DDBJ databases">
        <title>Comparative genomics of biotechnologically important yeasts.</title>
        <authorList>
            <consortium name="DOE Joint Genome Institute"/>
            <person name="Riley R."/>
            <person name="Haridas S."/>
            <person name="Wolfe K.H."/>
            <person name="Lopes M.R."/>
            <person name="Hittinger C.T."/>
            <person name="Goker M."/>
            <person name="Salamov A."/>
            <person name="Wisecaver J."/>
            <person name="Long T.M."/>
            <person name="Aerts A.L."/>
            <person name="Barry K."/>
            <person name="Choi C."/>
            <person name="Clum A."/>
            <person name="Coughlan A.Y."/>
            <person name="Deshpande S."/>
            <person name="Douglass A.P."/>
            <person name="Hanson S.J."/>
            <person name="Klenk H.-P."/>
            <person name="Labutti K."/>
            <person name="Lapidus A."/>
            <person name="Lindquist E."/>
            <person name="Lipzen A."/>
            <person name="Meier-Kolthoff J.P."/>
            <person name="Ohm R.A."/>
            <person name="Otillar R.P."/>
            <person name="Pangilinan J."/>
            <person name="Peng Y."/>
            <person name="Rokas A."/>
            <person name="Rosa C.A."/>
            <person name="Scheuner C."/>
            <person name="Sibirny A.A."/>
            <person name="Slot J.C."/>
            <person name="Stielow J.B."/>
            <person name="Sun H."/>
            <person name="Kurtzman C.P."/>
            <person name="Blackwell M."/>
            <person name="Jeffries T.W."/>
            <person name="Grigoriev I.V."/>
        </authorList>
    </citation>
    <scope>NUCLEOTIDE SEQUENCE [LARGE SCALE GENOMIC DNA]</scope>
    <source>
        <strain evidence="21">NRRL Y-17796</strain>
    </source>
</reference>
<dbReference type="GO" id="GO:0016757">
    <property type="term" value="F:glycosyltransferase activity"/>
    <property type="evidence" value="ECO:0007669"/>
    <property type="project" value="UniProtKB-KW"/>
</dbReference>
<dbReference type="GO" id="GO:0009060">
    <property type="term" value="P:aerobic respiration"/>
    <property type="evidence" value="ECO:0007669"/>
    <property type="project" value="EnsemblFungi"/>
</dbReference>
<evidence type="ECO:0000256" key="14">
    <source>
        <dbReference type="ARBA" id="ARBA00023136"/>
    </source>
</evidence>
<dbReference type="Pfam" id="PF00953">
    <property type="entry name" value="Glycos_transf_4"/>
    <property type="match status" value="1"/>
</dbReference>
<evidence type="ECO:0000256" key="5">
    <source>
        <dbReference type="ARBA" id="ARBA00013225"/>
    </source>
</evidence>
<evidence type="ECO:0000256" key="13">
    <source>
        <dbReference type="ARBA" id="ARBA00022989"/>
    </source>
</evidence>
<keyword evidence="13 19" id="KW-1133">Transmembrane helix</keyword>
<feature type="transmembrane region" description="Helical" evidence="19">
    <location>
        <begin position="253"/>
        <end position="271"/>
    </location>
</feature>
<comment type="similarity">
    <text evidence="4">Belongs to the glycosyltransferase 4 family.</text>
</comment>
<dbReference type="Proteomes" id="UP000095023">
    <property type="component" value="Unassembled WGS sequence"/>
</dbReference>
<evidence type="ECO:0000256" key="17">
    <source>
        <dbReference type="ARBA" id="ARBA00044717"/>
    </source>
</evidence>
<evidence type="ECO:0000256" key="10">
    <source>
        <dbReference type="ARBA" id="ARBA00022723"/>
    </source>
</evidence>
<evidence type="ECO:0000256" key="11">
    <source>
        <dbReference type="ARBA" id="ARBA00022824"/>
    </source>
</evidence>
<dbReference type="CDD" id="cd06855">
    <property type="entry name" value="GT_GPT_euk"/>
    <property type="match status" value="1"/>
</dbReference>
<comment type="pathway">
    <text evidence="3">Protein modification; protein glycosylation.</text>
</comment>
<feature type="transmembrane region" description="Helical" evidence="19">
    <location>
        <begin position="63"/>
        <end position="83"/>
    </location>
</feature>
<dbReference type="EC" id="2.7.8.15" evidence="5"/>
<comment type="cofactor">
    <cofactor evidence="1">
        <name>Mg(2+)</name>
        <dbReference type="ChEBI" id="CHEBI:18420"/>
    </cofactor>
</comment>
<feature type="transmembrane region" description="Helical" evidence="19">
    <location>
        <begin position="121"/>
        <end position="140"/>
    </location>
</feature>
<dbReference type="OrthoDB" id="10262326at2759"/>
<protein>
    <recommendedName>
        <fullName evidence="6">UDP-N-acetylglucosamine--dolichyl-phosphate N-acetylglucosaminephosphotransferase</fullName>
        <ecNumber evidence="5">2.7.8.15</ecNumber>
    </recommendedName>
    <alternativeName>
        <fullName evidence="15">GlcNAc-1-P transferase</fullName>
    </alternativeName>
    <alternativeName>
        <fullName evidence="16">N-acetylglucosamine-1-phosphate transferase</fullName>
    </alternativeName>
</protein>
<accession>A0A1E4T9S8</accession>
<evidence type="ECO:0000256" key="19">
    <source>
        <dbReference type="SAM" id="Phobius"/>
    </source>
</evidence>